<comment type="caution">
    <text evidence="1">The sequence shown here is derived from an EMBL/GenBank/DDBJ whole genome shotgun (WGS) entry which is preliminary data.</text>
</comment>
<evidence type="ECO:0000313" key="1">
    <source>
        <dbReference type="EMBL" id="NER13582.1"/>
    </source>
</evidence>
<dbReference type="Proteomes" id="UP000468581">
    <property type="component" value="Unassembled WGS sequence"/>
</dbReference>
<sequence>MNKFITLALIFICCSSSFSQDKNAAREFWNSLQKLCGKSYEGYLELPKEDAQFGGKKLVMHVRSCSDTVIKIPFFVGDDKSRTWVLSYKDNRISLKHDHRHKDGSEDKITQYGGTASNSGQAGIQIFPADAETAALIPAAAANVWWITVDDTRFTYNLRRLGTDRVFKVVMDLTKTVENPGAPWGWKE</sequence>
<proteinExistence type="predicted"/>
<protein>
    <recommendedName>
        <fullName evidence="3">Secreted protein</fullName>
    </recommendedName>
</protein>
<dbReference type="RefSeq" id="WP_163606624.1">
    <property type="nucleotide sequence ID" value="NZ_JAABOO010000002.1"/>
</dbReference>
<evidence type="ECO:0000313" key="2">
    <source>
        <dbReference type="Proteomes" id="UP000468581"/>
    </source>
</evidence>
<reference evidence="1 2" key="1">
    <citation type="submission" date="2020-01" db="EMBL/GenBank/DDBJ databases">
        <title>Leptobacterium flavescens.</title>
        <authorList>
            <person name="Wang G."/>
        </authorList>
    </citation>
    <scope>NUCLEOTIDE SEQUENCE [LARGE SCALE GENOMIC DNA]</scope>
    <source>
        <strain evidence="1 2">KCTC 22160</strain>
    </source>
</reference>
<dbReference type="AlphaFoldDB" id="A0A6P0ULZ2"/>
<name>A0A6P0ULZ2_9FLAO</name>
<dbReference type="EMBL" id="JAABOO010000002">
    <property type="protein sequence ID" value="NER13582.1"/>
    <property type="molecule type" value="Genomic_DNA"/>
</dbReference>
<gene>
    <name evidence="1" type="ORF">GWK08_09050</name>
</gene>
<accession>A0A6P0ULZ2</accession>
<keyword evidence="2" id="KW-1185">Reference proteome</keyword>
<evidence type="ECO:0008006" key="3">
    <source>
        <dbReference type="Google" id="ProtNLM"/>
    </source>
</evidence>
<organism evidence="1 2">
    <name type="scientific">Leptobacterium flavescens</name>
    <dbReference type="NCBI Taxonomy" id="472055"/>
    <lineage>
        <taxon>Bacteria</taxon>
        <taxon>Pseudomonadati</taxon>
        <taxon>Bacteroidota</taxon>
        <taxon>Flavobacteriia</taxon>
        <taxon>Flavobacteriales</taxon>
        <taxon>Flavobacteriaceae</taxon>
        <taxon>Leptobacterium</taxon>
    </lineage>
</organism>